<keyword evidence="4" id="KW-1185">Reference proteome</keyword>
<feature type="chain" id="PRO_5046705637" evidence="2">
    <location>
        <begin position="28"/>
        <end position="214"/>
    </location>
</feature>
<sequence length="214" mass="22084">MSNHPCRVARHLLIVVPAILAAQAARAEDGNVFTNIFKYGGTSVPPSQTAPLEEPYCPTVDVPEGGAALRNPPSVTGTATALRSQTTLGRLARECTRLQDGSIRVKVGIEGHVLLGPAGAPGRFEAPLTISLKSTGTVLVTRVRRVAVTVPPGAAQGLFSVIEDDLVVPAASTGNYDIEVRLGGAAPRHAPARRKPPAPTATSEAPVAVPATAE</sequence>
<comment type="caution">
    <text evidence="3">The sequence shown here is derived from an EMBL/GenBank/DDBJ whole genome shotgun (WGS) entry which is preliminary data.</text>
</comment>
<dbReference type="Proteomes" id="UP001224644">
    <property type="component" value="Unassembled WGS sequence"/>
</dbReference>
<reference evidence="4" key="1">
    <citation type="journal article" date="2019" name="Int. J. Syst. Evol. Microbiol.">
        <title>The Global Catalogue of Microorganisms (GCM) 10K type strain sequencing project: providing services to taxonomists for standard genome sequencing and annotation.</title>
        <authorList>
            <consortium name="The Broad Institute Genomics Platform"/>
            <consortium name="The Broad Institute Genome Sequencing Center for Infectious Disease"/>
            <person name="Wu L."/>
            <person name="Ma J."/>
        </authorList>
    </citation>
    <scope>NUCLEOTIDE SEQUENCE [LARGE SCALE GENOMIC DNA]</scope>
    <source>
        <strain evidence="4">CECT 7069</strain>
    </source>
</reference>
<accession>A0ABT8BCK1</accession>
<protein>
    <submittedName>
        <fullName evidence="3">Uncharacterized protein</fullName>
    </submittedName>
</protein>
<organism evidence="3 4">
    <name type="scientific">Methylobacterium adhaesivum</name>
    <dbReference type="NCBI Taxonomy" id="333297"/>
    <lineage>
        <taxon>Bacteria</taxon>
        <taxon>Pseudomonadati</taxon>
        <taxon>Pseudomonadota</taxon>
        <taxon>Alphaproteobacteria</taxon>
        <taxon>Hyphomicrobiales</taxon>
        <taxon>Methylobacteriaceae</taxon>
        <taxon>Methylobacterium</taxon>
    </lineage>
</organism>
<proteinExistence type="predicted"/>
<gene>
    <name evidence="3" type="ORF">QWZ12_01045</name>
</gene>
<name>A0ABT8BCK1_9HYPH</name>
<evidence type="ECO:0000256" key="2">
    <source>
        <dbReference type="SAM" id="SignalP"/>
    </source>
</evidence>
<evidence type="ECO:0000313" key="3">
    <source>
        <dbReference type="EMBL" id="MDN3589192.1"/>
    </source>
</evidence>
<dbReference type="RefSeq" id="WP_238226944.1">
    <property type="nucleotide sequence ID" value="NZ_BPQD01000022.1"/>
</dbReference>
<keyword evidence="2" id="KW-0732">Signal</keyword>
<evidence type="ECO:0000256" key="1">
    <source>
        <dbReference type="SAM" id="MobiDB-lite"/>
    </source>
</evidence>
<evidence type="ECO:0000313" key="4">
    <source>
        <dbReference type="Proteomes" id="UP001224644"/>
    </source>
</evidence>
<feature type="signal peptide" evidence="2">
    <location>
        <begin position="1"/>
        <end position="27"/>
    </location>
</feature>
<dbReference type="EMBL" id="JAUFPX010000002">
    <property type="protein sequence ID" value="MDN3589192.1"/>
    <property type="molecule type" value="Genomic_DNA"/>
</dbReference>
<feature type="region of interest" description="Disordered" evidence="1">
    <location>
        <begin position="187"/>
        <end position="214"/>
    </location>
</feature>